<proteinExistence type="predicted"/>
<evidence type="ECO:0000313" key="4">
    <source>
        <dbReference type="EMBL" id="NGO55462.1"/>
    </source>
</evidence>
<dbReference type="NCBIfam" id="NF040876">
    <property type="entry name" value="RHE_PE00001_fam"/>
    <property type="match status" value="1"/>
</dbReference>
<feature type="domain" description="HTH DNA binding" evidence="3">
    <location>
        <begin position="329"/>
        <end position="382"/>
    </location>
</feature>
<organism evidence="4 5">
    <name type="scientific">Allomesorhizobium camelthorni</name>
    <dbReference type="NCBI Taxonomy" id="475069"/>
    <lineage>
        <taxon>Bacteria</taxon>
        <taxon>Pseudomonadati</taxon>
        <taxon>Pseudomonadota</taxon>
        <taxon>Alphaproteobacteria</taxon>
        <taxon>Hyphomicrobiales</taxon>
        <taxon>Phyllobacteriaceae</taxon>
        <taxon>Allomesorhizobium</taxon>
    </lineage>
</organism>
<feature type="compositionally biased region" description="Acidic residues" evidence="1">
    <location>
        <begin position="138"/>
        <end position="152"/>
    </location>
</feature>
<dbReference type="Pfam" id="PF07756">
    <property type="entry name" value="DUF1612"/>
    <property type="match status" value="1"/>
</dbReference>
<feature type="domain" description="DUF1612" evidence="2">
    <location>
        <begin position="195"/>
        <end position="320"/>
    </location>
</feature>
<dbReference type="RefSeq" id="WP_165033816.1">
    <property type="nucleotide sequence ID" value="NZ_JAAKZF010000101.1"/>
</dbReference>
<comment type="caution">
    <text evidence="4">The sequence shown here is derived from an EMBL/GenBank/DDBJ whole genome shotgun (WGS) entry which is preliminary data.</text>
</comment>
<dbReference type="Pfam" id="PF11972">
    <property type="entry name" value="HTH_13"/>
    <property type="match status" value="1"/>
</dbReference>
<gene>
    <name evidence="4" type="ORF">G6N73_31215</name>
</gene>
<keyword evidence="5" id="KW-1185">Reference proteome</keyword>
<evidence type="ECO:0000256" key="1">
    <source>
        <dbReference type="SAM" id="MobiDB-lite"/>
    </source>
</evidence>
<protein>
    <submittedName>
        <fullName evidence="4">DUF1612 and helix-turn-helix domain-containing protein</fullName>
    </submittedName>
</protein>
<dbReference type="AlphaFoldDB" id="A0A6G4WKW7"/>
<evidence type="ECO:0000313" key="5">
    <source>
        <dbReference type="Proteomes" id="UP001642900"/>
    </source>
</evidence>
<dbReference type="InterPro" id="IPR021068">
    <property type="entry name" value="HTH_DNA-bd"/>
</dbReference>
<accession>A0A6G4WKW7</accession>
<dbReference type="InterPro" id="IPR048017">
    <property type="entry name" value="Y4cF-like"/>
</dbReference>
<reference evidence="4 5" key="1">
    <citation type="submission" date="2020-02" db="EMBL/GenBank/DDBJ databases">
        <title>Genome sequence of strain CCNWXJ40-4.</title>
        <authorList>
            <person name="Gao J."/>
            <person name="Sun J."/>
        </authorList>
    </citation>
    <scope>NUCLEOTIDE SEQUENCE [LARGE SCALE GENOMIC DNA]</scope>
    <source>
        <strain evidence="4 5">CCNWXJ 40-4</strain>
    </source>
</reference>
<sequence>MTLFVLDGTDAIPWRELAGPLVTAEDSLARLDERLARSPVHEGFVARTHFYDAAAALWLEGELVDVEDLVLHDTHMDIRTPSHELTRAHAVLRARRLIVANRPDWALSPNGLRQLRGRGAGTQDASSPEIHATAAEGAGDEEADESANDDLNDGLGAEFAAIDALLDRTRKVLDGLAAAPVSPPQQVPMGEKNPLVYDPDWDEEERLSDWRAVLNRTTGQPPVLSAALLWDAWETKEPLQHLPWLGQLLVGAMLRQARKTSAHLVCLNTGLRAIPRERRRARDRTARLIGFLEGVTEAAVAGLKEHDRLMLAREQMGRRLRGRRGHSKLPQLVELVLSRPLVSSAMIEKDLKVTTRGALNLVAELGLREITGRGRYRAWGILG</sequence>
<dbReference type="InterPro" id="IPR011670">
    <property type="entry name" value="DUF1612"/>
</dbReference>
<evidence type="ECO:0000259" key="3">
    <source>
        <dbReference type="Pfam" id="PF11972"/>
    </source>
</evidence>
<dbReference type="EMBL" id="JAAKZF010000101">
    <property type="protein sequence ID" value="NGO55462.1"/>
    <property type="molecule type" value="Genomic_DNA"/>
</dbReference>
<evidence type="ECO:0000259" key="2">
    <source>
        <dbReference type="Pfam" id="PF07756"/>
    </source>
</evidence>
<dbReference type="Proteomes" id="UP001642900">
    <property type="component" value="Unassembled WGS sequence"/>
</dbReference>
<name>A0A6G4WKW7_9HYPH</name>
<feature type="region of interest" description="Disordered" evidence="1">
    <location>
        <begin position="110"/>
        <end position="152"/>
    </location>
</feature>